<protein>
    <recommendedName>
        <fullName evidence="4">Transposase MuDR plant domain-containing protein</fullName>
    </recommendedName>
</protein>
<sequence length="311" mass="34836">MRLLRVSIIGNVVLTMKILGRMEGVYVSLEFHHGGKFVNDPNPSPVVAEGNVPPTIGSVEVENVNANDNNVEFHEEEVQYEGVEANVDLNAASLLGLKIILVQIKLVGSMKNIILVQMQLFEVENDDNVLDKANISEEEDNLAGDFDSEDSIYEGLDANLVEGSDEDKELRVAREKVKQYKRKKSQGIKKGDVPKVHLGPAEDDAAYEGNDRYVGTNGIRVGGTEEHLESDDPDSRGGSEVDNEGNEVDGREKRKKSKKFYYDPNCDVPQWELGLIFENVQQFRHAARKYGVYKGVHLLMRSNENHRVRVK</sequence>
<proteinExistence type="predicted"/>
<keyword evidence="3" id="KW-1185">Reference proteome</keyword>
<reference evidence="2 3" key="1">
    <citation type="journal article" date="2020" name="Mol. Plant">
        <title>The Chromosome-Based Rubber Tree Genome Provides New Insights into Spurge Genome Evolution and Rubber Biosynthesis.</title>
        <authorList>
            <person name="Liu J."/>
            <person name="Shi C."/>
            <person name="Shi C.C."/>
            <person name="Li W."/>
            <person name="Zhang Q.J."/>
            <person name="Zhang Y."/>
            <person name="Li K."/>
            <person name="Lu H.F."/>
            <person name="Shi C."/>
            <person name="Zhu S.T."/>
            <person name="Xiao Z.Y."/>
            <person name="Nan H."/>
            <person name="Yue Y."/>
            <person name="Zhu X.G."/>
            <person name="Wu Y."/>
            <person name="Hong X.N."/>
            <person name="Fan G.Y."/>
            <person name="Tong Y."/>
            <person name="Zhang D."/>
            <person name="Mao C.L."/>
            <person name="Liu Y.L."/>
            <person name="Hao S.J."/>
            <person name="Liu W.Q."/>
            <person name="Lv M.Q."/>
            <person name="Zhang H.B."/>
            <person name="Liu Y."/>
            <person name="Hu-Tang G.R."/>
            <person name="Wang J.P."/>
            <person name="Wang J.H."/>
            <person name="Sun Y.H."/>
            <person name="Ni S.B."/>
            <person name="Chen W.B."/>
            <person name="Zhang X.C."/>
            <person name="Jiao Y.N."/>
            <person name="Eichler E.E."/>
            <person name="Li G.H."/>
            <person name="Liu X."/>
            <person name="Gao L.Z."/>
        </authorList>
    </citation>
    <scope>NUCLEOTIDE SEQUENCE [LARGE SCALE GENOMIC DNA]</scope>
    <source>
        <strain evidence="3">cv. GT1</strain>
        <tissue evidence="2">Leaf</tissue>
    </source>
</reference>
<evidence type="ECO:0008006" key="4">
    <source>
        <dbReference type="Google" id="ProtNLM"/>
    </source>
</evidence>
<evidence type="ECO:0000313" key="2">
    <source>
        <dbReference type="EMBL" id="KAF2306361.1"/>
    </source>
</evidence>
<accession>A0A6A6LY21</accession>
<name>A0A6A6LY21_HEVBR</name>
<comment type="caution">
    <text evidence="2">The sequence shown here is derived from an EMBL/GenBank/DDBJ whole genome shotgun (WGS) entry which is preliminary data.</text>
</comment>
<feature type="region of interest" description="Disordered" evidence="1">
    <location>
        <begin position="183"/>
        <end position="256"/>
    </location>
</feature>
<evidence type="ECO:0000313" key="3">
    <source>
        <dbReference type="Proteomes" id="UP000467840"/>
    </source>
</evidence>
<dbReference type="AlphaFoldDB" id="A0A6A6LY21"/>
<dbReference type="Proteomes" id="UP000467840">
    <property type="component" value="Chromosome 9"/>
</dbReference>
<evidence type="ECO:0000256" key="1">
    <source>
        <dbReference type="SAM" id="MobiDB-lite"/>
    </source>
</evidence>
<gene>
    <name evidence="2" type="ORF">GH714_017051</name>
</gene>
<organism evidence="2 3">
    <name type="scientific">Hevea brasiliensis</name>
    <name type="common">Para rubber tree</name>
    <name type="synonym">Siphonia brasiliensis</name>
    <dbReference type="NCBI Taxonomy" id="3981"/>
    <lineage>
        <taxon>Eukaryota</taxon>
        <taxon>Viridiplantae</taxon>
        <taxon>Streptophyta</taxon>
        <taxon>Embryophyta</taxon>
        <taxon>Tracheophyta</taxon>
        <taxon>Spermatophyta</taxon>
        <taxon>Magnoliopsida</taxon>
        <taxon>eudicotyledons</taxon>
        <taxon>Gunneridae</taxon>
        <taxon>Pentapetalae</taxon>
        <taxon>rosids</taxon>
        <taxon>fabids</taxon>
        <taxon>Malpighiales</taxon>
        <taxon>Euphorbiaceae</taxon>
        <taxon>Crotonoideae</taxon>
        <taxon>Micrandreae</taxon>
        <taxon>Hevea</taxon>
    </lineage>
</organism>
<dbReference type="EMBL" id="JAAGAX010000008">
    <property type="protein sequence ID" value="KAF2306361.1"/>
    <property type="molecule type" value="Genomic_DNA"/>
</dbReference>